<keyword evidence="3" id="KW-1185">Reference proteome</keyword>
<organism evidence="2">
    <name type="scientific">Longilinea arvoryzae</name>
    <dbReference type="NCBI Taxonomy" id="360412"/>
    <lineage>
        <taxon>Bacteria</taxon>
        <taxon>Bacillati</taxon>
        <taxon>Chloroflexota</taxon>
        <taxon>Anaerolineae</taxon>
        <taxon>Anaerolineales</taxon>
        <taxon>Anaerolineaceae</taxon>
        <taxon>Longilinea</taxon>
    </lineage>
</organism>
<accession>A0A0S7BJS3</accession>
<evidence type="ECO:0000313" key="3">
    <source>
        <dbReference type="Proteomes" id="UP000055060"/>
    </source>
</evidence>
<keyword evidence="1" id="KW-1133">Transmembrane helix</keyword>
<proteinExistence type="predicted"/>
<feature type="transmembrane region" description="Helical" evidence="1">
    <location>
        <begin position="209"/>
        <end position="225"/>
    </location>
</feature>
<dbReference type="Proteomes" id="UP000055060">
    <property type="component" value="Unassembled WGS sequence"/>
</dbReference>
<feature type="transmembrane region" description="Helical" evidence="1">
    <location>
        <begin position="176"/>
        <end position="197"/>
    </location>
</feature>
<evidence type="ECO:0000256" key="1">
    <source>
        <dbReference type="SAM" id="Phobius"/>
    </source>
</evidence>
<dbReference type="AlphaFoldDB" id="A0A0S7BJS3"/>
<evidence type="ECO:0000313" key="2">
    <source>
        <dbReference type="EMBL" id="GAP14851.1"/>
    </source>
</evidence>
<dbReference type="RefSeq" id="WP_075074078.1">
    <property type="nucleotide sequence ID" value="NZ_DF967972.1"/>
</dbReference>
<protein>
    <submittedName>
        <fullName evidence="2">Uncharacterized protein</fullName>
    </submittedName>
</protein>
<feature type="transmembrane region" description="Helical" evidence="1">
    <location>
        <begin position="12"/>
        <end position="38"/>
    </location>
</feature>
<keyword evidence="1" id="KW-0472">Membrane</keyword>
<dbReference type="EMBL" id="DF967972">
    <property type="protein sequence ID" value="GAP14851.1"/>
    <property type="molecule type" value="Genomic_DNA"/>
</dbReference>
<name>A0A0S7BJS3_9CHLR</name>
<reference evidence="2" key="1">
    <citation type="submission" date="2015-07" db="EMBL/GenBank/DDBJ databases">
        <title>Draft Genome Sequences of Anaerolinea thermolimosa IMO-1, Bellilinea caldifistulae GOMI-1, Leptolinea tardivitalis YMTK-2, Levilinea saccharolytica KIBI-1,Longilinea arvoryzae KOME-1, Previously Described as Members of the Anaerolineaceae (Chloroflexi).</title>
        <authorList>
            <person name="Sekiguchi Y."/>
            <person name="Ohashi A."/>
            <person name="Matsuura N."/>
            <person name="Tourlousse M.D."/>
        </authorList>
    </citation>
    <scope>NUCLEOTIDE SEQUENCE [LARGE SCALE GENOMIC DNA]</scope>
    <source>
        <strain evidence="2">KOME-1</strain>
    </source>
</reference>
<feature type="transmembrane region" description="Helical" evidence="1">
    <location>
        <begin position="231"/>
        <end position="250"/>
    </location>
</feature>
<gene>
    <name evidence="2" type="ORF">LARV_02628</name>
</gene>
<sequence>MNSRSKAHKTGLIIGGFLYILGLLIGTAFNLRVAYGYIDLWSFWGYPEPIDFDYSDNNGELAVTGFQCPLLLTPGETGNFSIRMRNKTDQPIQPVIQILVGERERKDSYTRLKEEFSLAPGETKEFSQTLVAESNMLNDSIKVRIFFATGRLNAFSISRHCPVFVHRLGNLHGTQILILISSVMILLVGGGLGLFWRSNSEEIKRTPRTLYRMIGLAAFIILAMASNLIEWYFLALMWFLLEILLILSIFESDTIKKIFQ</sequence>
<keyword evidence="1" id="KW-0812">Transmembrane</keyword>
<dbReference type="OrthoDB" id="9973468at2"/>